<evidence type="ECO:0000256" key="4">
    <source>
        <dbReference type="ARBA" id="ARBA00022679"/>
    </source>
</evidence>
<dbReference type="EC" id="2.7.13.3" evidence="2"/>
<dbReference type="Pfam" id="PF02518">
    <property type="entry name" value="HATPase_c"/>
    <property type="match status" value="1"/>
</dbReference>
<keyword evidence="4" id="KW-0808">Transferase</keyword>
<organism evidence="12 13">
    <name type="scientific">Halolamina salifodinae</name>
    <dbReference type="NCBI Taxonomy" id="1202767"/>
    <lineage>
        <taxon>Archaea</taxon>
        <taxon>Methanobacteriati</taxon>
        <taxon>Methanobacteriota</taxon>
        <taxon>Stenosarchaea group</taxon>
        <taxon>Halobacteria</taxon>
        <taxon>Halobacteriales</taxon>
        <taxon>Haloferacaceae</taxon>
    </lineage>
</organism>
<evidence type="ECO:0000256" key="2">
    <source>
        <dbReference type="ARBA" id="ARBA00012438"/>
    </source>
</evidence>
<feature type="domain" description="PAS" evidence="10">
    <location>
        <begin position="392"/>
        <end position="449"/>
    </location>
</feature>
<dbReference type="Gene3D" id="3.30.450.20">
    <property type="entry name" value="PAS domain"/>
    <property type="match status" value="3"/>
</dbReference>
<evidence type="ECO:0000259" key="7">
    <source>
        <dbReference type="PROSITE" id="PS50042"/>
    </source>
</evidence>
<dbReference type="PANTHER" id="PTHR43304">
    <property type="entry name" value="PHYTOCHROME-LIKE PROTEIN CPH1"/>
    <property type="match status" value="1"/>
</dbReference>
<feature type="domain" description="PAC" evidence="11">
    <location>
        <begin position="339"/>
        <end position="391"/>
    </location>
</feature>
<reference evidence="12" key="1">
    <citation type="submission" date="2021-03" db="EMBL/GenBank/DDBJ databases">
        <title>Genomic Encyclopedia of Type Strains, Phase IV (KMG-IV): sequencing the most valuable type-strain genomes for metagenomic binning, comparative biology and taxonomic classification.</title>
        <authorList>
            <person name="Goeker M."/>
        </authorList>
    </citation>
    <scope>NUCLEOTIDE SEQUENCE</scope>
    <source>
        <strain evidence="12">DSM 26232</strain>
    </source>
</reference>
<dbReference type="InterPro" id="IPR001610">
    <property type="entry name" value="PAC"/>
</dbReference>
<dbReference type="RefSeq" id="WP_209490504.1">
    <property type="nucleotide sequence ID" value="NZ_JAGGLC010000001.1"/>
</dbReference>
<dbReference type="SMART" id="SM00388">
    <property type="entry name" value="HisKA"/>
    <property type="match status" value="1"/>
</dbReference>
<dbReference type="OrthoDB" id="8127at2157"/>
<dbReference type="InterPro" id="IPR035965">
    <property type="entry name" value="PAS-like_dom_sf"/>
</dbReference>
<dbReference type="AlphaFoldDB" id="A0A8T4GTN6"/>
<keyword evidence="5" id="KW-0418">Kinase</keyword>
<dbReference type="InterPro" id="IPR001789">
    <property type="entry name" value="Sig_transdc_resp-reg_receiver"/>
</dbReference>
<evidence type="ECO:0000256" key="1">
    <source>
        <dbReference type="ARBA" id="ARBA00000085"/>
    </source>
</evidence>
<feature type="domain" description="PAS" evidence="10">
    <location>
        <begin position="153"/>
        <end position="200"/>
    </location>
</feature>
<dbReference type="SMART" id="SM00086">
    <property type="entry name" value="PAC"/>
    <property type="match status" value="2"/>
</dbReference>
<feature type="domain" description="PAC" evidence="11">
    <location>
        <begin position="464"/>
        <end position="514"/>
    </location>
</feature>
<gene>
    <name evidence="12" type="ORF">J2753_000722</name>
</gene>
<feature type="domain" description="PAS" evidence="10">
    <location>
        <begin position="263"/>
        <end position="336"/>
    </location>
</feature>
<keyword evidence="3 6" id="KW-0597">Phosphoprotein</keyword>
<accession>A0A8T4GTN6</accession>
<dbReference type="InterPro" id="IPR004358">
    <property type="entry name" value="Sig_transdc_His_kin-like_C"/>
</dbReference>
<feature type="domain" description="Histidine kinase" evidence="8">
    <location>
        <begin position="525"/>
        <end position="717"/>
    </location>
</feature>
<dbReference type="CDD" id="cd00156">
    <property type="entry name" value="REC"/>
    <property type="match status" value="1"/>
</dbReference>
<dbReference type="PROSITE" id="PS50110">
    <property type="entry name" value="RESPONSE_REGULATORY"/>
    <property type="match status" value="1"/>
</dbReference>
<dbReference type="InterPro" id="IPR003594">
    <property type="entry name" value="HATPase_dom"/>
</dbReference>
<dbReference type="InterPro" id="IPR052162">
    <property type="entry name" value="Sensor_kinase/Photoreceptor"/>
</dbReference>
<evidence type="ECO:0000259" key="9">
    <source>
        <dbReference type="PROSITE" id="PS50110"/>
    </source>
</evidence>
<dbReference type="SUPFAM" id="SSF47384">
    <property type="entry name" value="Homodimeric domain of signal transducing histidine kinase"/>
    <property type="match status" value="1"/>
</dbReference>
<name>A0A8T4GTN6_9EURY</name>
<dbReference type="SMART" id="SM00091">
    <property type="entry name" value="PAS"/>
    <property type="match status" value="3"/>
</dbReference>
<feature type="domain" description="Response regulatory" evidence="9">
    <location>
        <begin position="20"/>
        <end position="136"/>
    </location>
</feature>
<dbReference type="Gene3D" id="1.10.287.130">
    <property type="match status" value="1"/>
</dbReference>
<dbReference type="InterPro" id="IPR005467">
    <property type="entry name" value="His_kinase_dom"/>
</dbReference>
<dbReference type="InterPro" id="IPR000014">
    <property type="entry name" value="PAS"/>
</dbReference>
<evidence type="ECO:0000256" key="3">
    <source>
        <dbReference type="ARBA" id="ARBA00022553"/>
    </source>
</evidence>
<proteinExistence type="predicted"/>
<dbReference type="PROSITE" id="PS50109">
    <property type="entry name" value="HIS_KIN"/>
    <property type="match status" value="1"/>
</dbReference>
<dbReference type="InterPro" id="IPR013656">
    <property type="entry name" value="PAS_4"/>
</dbReference>
<dbReference type="InterPro" id="IPR003661">
    <property type="entry name" value="HisK_dim/P_dom"/>
</dbReference>
<comment type="catalytic activity">
    <reaction evidence="1">
        <text>ATP + protein L-histidine = ADP + protein N-phospho-L-histidine.</text>
        <dbReference type="EC" id="2.7.13.3"/>
    </reaction>
</comment>
<dbReference type="Pfam" id="PF08448">
    <property type="entry name" value="PAS_4"/>
    <property type="match status" value="1"/>
</dbReference>
<evidence type="ECO:0000259" key="10">
    <source>
        <dbReference type="PROSITE" id="PS50112"/>
    </source>
</evidence>
<dbReference type="GO" id="GO:0000155">
    <property type="term" value="F:phosphorelay sensor kinase activity"/>
    <property type="evidence" value="ECO:0007669"/>
    <property type="project" value="InterPro"/>
</dbReference>
<dbReference type="Pfam" id="PF00512">
    <property type="entry name" value="HisKA"/>
    <property type="match status" value="1"/>
</dbReference>
<keyword evidence="13" id="KW-1185">Reference proteome</keyword>
<dbReference type="PANTHER" id="PTHR43304:SF1">
    <property type="entry name" value="PAC DOMAIN-CONTAINING PROTEIN"/>
    <property type="match status" value="1"/>
</dbReference>
<evidence type="ECO:0000313" key="13">
    <source>
        <dbReference type="Proteomes" id="UP000823736"/>
    </source>
</evidence>
<evidence type="ECO:0000256" key="5">
    <source>
        <dbReference type="ARBA" id="ARBA00022777"/>
    </source>
</evidence>
<evidence type="ECO:0000259" key="11">
    <source>
        <dbReference type="PROSITE" id="PS50113"/>
    </source>
</evidence>
<dbReference type="PRINTS" id="PR00344">
    <property type="entry name" value="BCTRLSENSOR"/>
</dbReference>
<sequence>MATAPLSERTPFDAGNRRIDVLIVDDNETMAKMTAEFLARELDDATIRTLTDPTEAVAALSDDEYDCVVSDFDMPRVNGLELLERVRDAGFEIPFVLFTGKGSEEIASRAISAGVDEYLQKGGPEEYPVLANNVENLVEKHWAEQQVRRGFLAIESAEEGIGIIDENGVYQYVNEAYAAVYDRDRDELIGEHWDVLYPEEEAARFHDLILPELEDCGVWRGVATGVTKDGDPVPEQLVLTQMEDGGHVCIVQEIDREAGADSELRLKARALDEAPTGVVLTDPDQPDNPIVYANTRFLEMTGYDRAAVLGRNCRFLQGEHTSEAQVDKLREAIENVEPITLEIRNYRTDGVMFWNRVRIAPIRDDDGEVVLYAGFHEDVTRSRARQEQLRASRNHLEALFELSPDLVVVHDAAGTIVEANQRAQEELGYGPSELVGKNVWDVDATADPERSRSFWRELPPDTPRRFEGRLERADGSTFPVEVHLIRLDLDGEDRFVALDRDITEQKAREEELMRQNERLAEFSSVVSHDLRNPLQVAQGRFGLLADEAESEHLADLGSALDRMESLIDDLLTLAREGDAALEVEPVDVATVAAAAWGTVETGDAELTVTTDLRVNADPDQLQQLFENLFGNAIEHAAPDAVITVGDLPDGFYVADDGPGIPEDEREAVFDPGYSTSTDGTGFGLDIVATIAESHGWSVAATESGAGGARLEITGVES</sequence>
<feature type="domain" description="Cyclic nucleotide-binding" evidence="7">
    <location>
        <begin position="612"/>
        <end position="657"/>
    </location>
</feature>
<dbReference type="Proteomes" id="UP000823736">
    <property type="component" value="Unassembled WGS sequence"/>
</dbReference>
<dbReference type="InterPro" id="IPR000700">
    <property type="entry name" value="PAS-assoc_C"/>
</dbReference>
<dbReference type="Pfam" id="PF00072">
    <property type="entry name" value="Response_reg"/>
    <property type="match status" value="1"/>
</dbReference>
<dbReference type="InterPro" id="IPR011006">
    <property type="entry name" value="CheY-like_superfamily"/>
</dbReference>
<dbReference type="SMART" id="SM00387">
    <property type="entry name" value="HATPase_c"/>
    <property type="match status" value="1"/>
</dbReference>
<dbReference type="InterPro" id="IPR036097">
    <property type="entry name" value="HisK_dim/P_sf"/>
</dbReference>
<dbReference type="SUPFAM" id="SSF55785">
    <property type="entry name" value="PYP-like sensor domain (PAS domain)"/>
    <property type="match status" value="3"/>
</dbReference>
<dbReference type="SUPFAM" id="SSF52172">
    <property type="entry name" value="CheY-like"/>
    <property type="match status" value="1"/>
</dbReference>
<dbReference type="Gene3D" id="3.30.565.10">
    <property type="entry name" value="Histidine kinase-like ATPase, C-terminal domain"/>
    <property type="match status" value="1"/>
</dbReference>
<dbReference type="SUPFAM" id="SSF55874">
    <property type="entry name" value="ATPase domain of HSP90 chaperone/DNA topoisomerase II/histidine kinase"/>
    <property type="match status" value="1"/>
</dbReference>
<dbReference type="PROSITE" id="PS50042">
    <property type="entry name" value="CNMP_BINDING_3"/>
    <property type="match status" value="1"/>
</dbReference>
<dbReference type="PROSITE" id="PS50113">
    <property type="entry name" value="PAC"/>
    <property type="match status" value="2"/>
</dbReference>
<evidence type="ECO:0000313" key="12">
    <source>
        <dbReference type="EMBL" id="MBP1986249.1"/>
    </source>
</evidence>
<dbReference type="InterPro" id="IPR000595">
    <property type="entry name" value="cNMP-bd_dom"/>
</dbReference>
<protein>
    <recommendedName>
        <fullName evidence="2">histidine kinase</fullName>
        <ecNumber evidence="2">2.7.13.3</ecNumber>
    </recommendedName>
</protein>
<dbReference type="Gene3D" id="3.40.50.2300">
    <property type="match status" value="1"/>
</dbReference>
<dbReference type="CDD" id="cd00130">
    <property type="entry name" value="PAS"/>
    <property type="match status" value="3"/>
</dbReference>
<dbReference type="EMBL" id="JAGGLC010000001">
    <property type="protein sequence ID" value="MBP1986249.1"/>
    <property type="molecule type" value="Genomic_DNA"/>
</dbReference>
<dbReference type="InterPro" id="IPR036890">
    <property type="entry name" value="HATPase_C_sf"/>
</dbReference>
<dbReference type="CDD" id="cd00075">
    <property type="entry name" value="HATPase"/>
    <property type="match status" value="1"/>
</dbReference>
<comment type="caution">
    <text evidence="12">The sequence shown here is derived from an EMBL/GenBank/DDBJ whole genome shotgun (WGS) entry which is preliminary data.</text>
</comment>
<evidence type="ECO:0000256" key="6">
    <source>
        <dbReference type="PROSITE-ProRule" id="PRU00169"/>
    </source>
</evidence>
<evidence type="ECO:0000259" key="8">
    <source>
        <dbReference type="PROSITE" id="PS50109"/>
    </source>
</evidence>
<dbReference type="PROSITE" id="PS50112">
    <property type="entry name" value="PAS"/>
    <property type="match status" value="3"/>
</dbReference>
<dbReference type="NCBIfam" id="TIGR00229">
    <property type="entry name" value="sensory_box"/>
    <property type="match status" value="3"/>
</dbReference>
<dbReference type="Pfam" id="PF13426">
    <property type="entry name" value="PAS_9"/>
    <property type="match status" value="2"/>
</dbReference>
<dbReference type="CDD" id="cd00082">
    <property type="entry name" value="HisKA"/>
    <property type="match status" value="1"/>
</dbReference>
<feature type="modified residue" description="4-aspartylphosphate" evidence="6">
    <location>
        <position position="71"/>
    </location>
</feature>
<dbReference type="SMART" id="SM00448">
    <property type="entry name" value="REC"/>
    <property type="match status" value="1"/>
</dbReference>